<dbReference type="EMBL" id="JADCNM010000007">
    <property type="protein sequence ID" value="KAG0475286.1"/>
    <property type="molecule type" value="Genomic_DNA"/>
</dbReference>
<dbReference type="OrthoDB" id="1909438at2759"/>
<evidence type="ECO:0000313" key="3">
    <source>
        <dbReference type="Proteomes" id="UP000639772"/>
    </source>
</evidence>
<protein>
    <submittedName>
        <fullName evidence="2">Uncharacterized protein</fullName>
    </submittedName>
</protein>
<proteinExistence type="predicted"/>
<evidence type="ECO:0000256" key="1">
    <source>
        <dbReference type="SAM" id="SignalP"/>
    </source>
</evidence>
<sequence length="105" mass="12291">MLRFCILALHFVVSIEHVFSHVVLDEIKEATSNLQLDEHKKRDIASALHMHFKDWLYELRLGLCSFREYKAAVLPSGRIKLMGHFTFSVPLDSDYSLLYHTKQDE</sequence>
<comment type="caution">
    <text evidence="2">The sequence shown here is derived from an EMBL/GenBank/DDBJ whole genome shotgun (WGS) entry which is preliminary data.</text>
</comment>
<keyword evidence="1" id="KW-0732">Signal</keyword>
<feature type="signal peptide" evidence="1">
    <location>
        <begin position="1"/>
        <end position="20"/>
    </location>
</feature>
<feature type="chain" id="PRO_5032837050" evidence="1">
    <location>
        <begin position="21"/>
        <end position="105"/>
    </location>
</feature>
<dbReference type="Proteomes" id="UP000639772">
    <property type="component" value="Chromosome 7"/>
</dbReference>
<reference evidence="2 3" key="1">
    <citation type="journal article" date="2020" name="Nat. Food">
        <title>A phased Vanilla planifolia genome enables genetic improvement of flavour and production.</title>
        <authorList>
            <person name="Hasing T."/>
            <person name="Tang H."/>
            <person name="Brym M."/>
            <person name="Khazi F."/>
            <person name="Huang T."/>
            <person name="Chambers A.H."/>
        </authorList>
    </citation>
    <scope>NUCLEOTIDE SEQUENCE [LARGE SCALE GENOMIC DNA]</scope>
    <source>
        <tissue evidence="2">Leaf</tissue>
    </source>
</reference>
<name>A0A835UXE7_VANPL</name>
<gene>
    <name evidence="2" type="ORF">HPP92_014972</name>
</gene>
<organism evidence="2 3">
    <name type="scientific">Vanilla planifolia</name>
    <name type="common">Vanilla</name>
    <dbReference type="NCBI Taxonomy" id="51239"/>
    <lineage>
        <taxon>Eukaryota</taxon>
        <taxon>Viridiplantae</taxon>
        <taxon>Streptophyta</taxon>
        <taxon>Embryophyta</taxon>
        <taxon>Tracheophyta</taxon>
        <taxon>Spermatophyta</taxon>
        <taxon>Magnoliopsida</taxon>
        <taxon>Liliopsida</taxon>
        <taxon>Asparagales</taxon>
        <taxon>Orchidaceae</taxon>
        <taxon>Vanilloideae</taxon>
        <taxon>Vanilleae</taxon>
        <taxon>Vanilla</taxon>
    </lineage>
</organism>
<dbReference type="AlphaFoldDB" id="A0A835UXE7"/>
<accession>A0A835UXE7</accession>
<evidence type="ECO:0000313" key="2">
    <source>
        <dbReference type="EMBL" id="KAG0475286.1"/>
    </source>
</evidence>